<gene>
    <name evidence="4" type="ORF">CLV96_2572</name>
</gene>
<feature type="signal peptide" evidence="3">
    <location>
        <begin position="1"/>
        <end position="29"/>
    </location>
</feature>
<evidence type="ECO:0000256" key="2">
    <source>
        <dbReference type="PROSITE-ProRule" id="PRU00504"/>
    </source>
</evidence>
<proteinExistence type="predicted"/>
<feature type="repeat" description="NHL" evidence="2">
    <location>
        <begin position="408"/>
        <end position="444"/>
    </location>
</feature>
<dbReference type="Gene3D" id="2.120.10.30">
    <property type="entry name" value="TolB, C-terminal domain"/>
    <property type="match status" value="1"/>
</dbReference>
<evidence type="ECO:0000313" key="5">
    <source>
        <dbReference type="Proteomes" id="UP000294684"/>
    </source>
</evidence>
<keyword evidence="3" id="KW-0732">Signal</keyword>
<dbReference type="SUPFAM" id="SSF63829">
    <property type="entry name" value="Calcium-dependent phosphotriesterase"/>
    <property type="match status" value="1"/>
</dbReference>
<evidence type="ECO:0000313" key="4">
    <source>
        <dbReference type="EMBL" id="TDY73539.1"/>
    </source>
</evidence>
<sequence>MKRISSKSLNKFSYIILLLNFSISMFCQSNSLNHPCDPKSDSFLTSLFFQSVSSDNSNYCGLELVNVPPLEYNSSNYRVFINFPVSITPKYKTKSNYSLLGVLPDGLTFDPNLGEIKGTSKTVTSPTSISIIRNSPGFAIKTISLQVVDTSPIFVYGQYGSYTCSAAYNFGSCGTGTPNNQNFSSPYGVITDTLGGVYISGIHRIQYFPPNSMIATRVYGQSGFFTCDIVNAVTNGSCLGNSISANSLNNIRGIGISQSGELYAVDMGNNRVLFFPNQSIVPTLVYGQSGFSTSAAGAASATSLNTPLAVAIDPDGGVYISESAYHRILYFPPGSTSASRVYGQTSFSGSTSGISNEKLSSPNQMLLDQEGGLYVADNGNSRVVYFPKGSTTAIRVYGQPDLNTSGGGSGPLGLSGPTGIALDQNENLFVSDTGNNRVVMYPKTSQPNGIAAVAVIGQFDDLNCSLNNNNGSCSGSALGPKSLYSPTGIFFNQTGQLYIADRTNNRVLVY</sequence>
<dbReference type="PROSITE" id="PS51125">
    <property type="entry name" value="NHL"/>
    <property type="match status" value="2"/>
</dbReference>
<dbReference type="Pfam" id="PF01436">
    <property type="entry name" value="NHL"/>
    <property type="match status" value="2"/>
</dbReference>
<dbReference type="STRING" id="1193051.LEP1GSC017_1428"/>
<dbReference type="PANTHER" id="PTHR24104:SF25">
    <property type="entry name" value="PROTEIN LIN-41"/>
    <property type="match status" value="1"/>
</dbReference>
<dbReference type="AlphaFoldDB" id="A0A4R8MVC2"/>
<dbReference type="Gene3D" id="2.40.10.500">
    <property type="match status" value="2"/>
</dbReference>
<dbReference type="InterPro" id="IPR001258">
    <property type="entry name" value="NHL_repeat"/>
</dbReference>
<dbReference type="PANTHER" id="PTHR24104">
    <property type="entry name" value="E3 UBIQUITIN-PROTEIN LIGASE NHLRC1-RELATED"/>
    <property type="match status" value="1"/>
</dbReference>
<dbReference type="CDD" id="cd05819">
    <property type="entry name" value="NHL"/>
    <property type="match status" value="1"/>
</dbReference>
<feature type="repeat" description="NHL" evidence="2">
    <location>
        <begin position="304"/>
        <end position="334"/>
    </location>
</feature>
<accession>A0A4R8MVC2</accession>
<evidence type="ECO:0000256" key="3">
    <source>
        <dbReference type="SAM" id="SignalP"/>
    </source>
</evidence>
<dbReference type="InterPro" id="IPR011042">
    <property type="entry name" value="6-blade_b-propeller_TolB-like"/>
</dbReference>
<dbReference type="GO" id="GO:0008270">
    <property type="term" value="F:zinc ion binding"/>
    <property type="evidence" value="ECO:0007669"/>
    <property type="project" value="UniProtKB-KW"/>
</dbReference>
<keyword evidence="5" id="KW-1185">Reference proteome</keyword>
<feature type="chain" id="PRO_5020777602" evidence="3">
    <location>
        <begin position="30"/>
        <end position="510"/>
    </location>
</feature>
<dbReference type="InterPro" id="IPR050952">
    <property type="entry name" value="TRIM-NHL_E3_ligases"/>
</dbReference>
<keyword evidence="1" id="KW-0677">Repeat</keyword>
<name>A0A4R8MVC2_LEPME</name>
<dbReference type="EMBL" id="SORO01000001">
    <property type="protein sequence ID" value="TDY73539.1"/>
    <property type="molecule type" value="Genomic_DNA"/>
</dbReference>
<dbReference type="Pfam" id="PF05345">
    <property type="entry name" value="He_PIG"/>
    <property type="match status" value="1"/>
</dbReference>
<reference evidence="4 5" key="1">
    <citation type="submission" date="2019-03" db="EMBL/GenBank/DDBJ databases">
        <title>Genomic Encyclopedia of Archaeal and Bacterial Type Strains, Phase II (KMG-II): from individual species to whole genera.</title>
        <authorList>
            <person name="Goeker M."/>
        </authorList>
    </citation>
    <scope>NUCLEOTIDE SEQUENCE [LARGE SCALE GENOMIC DNA]</scope>
    <source>
        <strain evidence="4 5">DSM 21537</strain>
    </source>
</reference>
<dbReference type="Proteomes" id="UP000294684">
    <property type="component" value="Unassembled WGS sequence"/>
</dbReference>
<evidence type="ECO:0000256" key="1">
    <source>
        <dbReference type="ARBA" id="ARBA00022737"/>
    </source>
</evidence>
<comment type="caution">
    <text evidence="4">The sequence shown here is derived from an EMBL/GenBank/DDBJ whole genome shotgun (WGS) entry which is preliminary data.</text>
</comment>
<protein>
    <submittedName>
        <fullName evidence="4">NHL repeat-containing protein</fullName>
    </submittedName>
</protein>
<organism evidence="4 5">
    <name type="scientific">Leptospira meyeri</name>
    <dbReference type="NCBI Taxonomy" id="29508"/>
    <lineage>
        <taxon>Bacteria</taxon>
        <taxon>Pseudomonadati</taxon>
        <taxon>Spirochaetota</taxon>
        <taxon>Spirochaetia</taxon>
        <taxon>Leptospirales</taxon>
        <taxon>Leptospiraceae</taxon>
        <taxon>Leptospira</taxon>
    </lineage>
</organism>